<protein>
    <submittedName>
        <fullName evidence="2">Glioma tumor suppressor candidate region gene 1 protein</fullName>
    </submittedName>
</protein>
<reference evidence="2 3" key="1">
    <citation type="submission" date="2019-01" db="EMBL/GenBank/DDBJ databases">
        <title>Draft Genome and Complete Hox-Cluster Characterization of the Sterlet Sturgeon (Acipenser ruthenus).</title>
        <authorList>
            <person name="Wei Q."/>
        </authorList>
    </citation>
    <scope>NUCLEOTIDE SEQUENCE [LARGE SCALE GENOMIC DNA]</scope>
    <source>
        <strain evidence="2">WHYD16114868_AA</strain>
        <tissue evidence="2">Blood</tissue>
    </source>
</reference>
<evidence type="ECO:0000313" key="2">
    <source>
        <dbReference type="EMBL" id="RXM94511.1"/>
    </source>
</evidence>
<dbReference type="PANTHER" id="PTHR15572:SF4">
    <property type="entry name" value="GLIOMA TUMOR SUPPRESSOR CANDIDATE REGION GENE 1 PROTEIN-LIKE ISOFORM X1"/>
    <property type="match status" value="1"/>
</dbReference>
<feature type="compositionally biased region" description="Basic and acidic residues" evidence="1">
    <location>
        <begin position="660"/>
        <end position="671"/>
    </location>
</feature>
<dbReference type="EMBL" id="SCEB01003299">
    <property type="protein sequence ID" value="RXM94511.1"/>
    <property type="molecule type" value="Genomic_DNA"/>
</dbReference>
<evidence type="ECO:0000256" key="1">
    <source>
        <dbReference type="SAM" id="MobiDB-lite"/>
    </source>
</evidence>
<feature type="region of interest" description="Disordered" evidence="1">
    <location>
        <begin position="451"/>
        <end position="471"/>
    </location>
</feature>
<organism evidence="2 3">
    <name type="scientific">Acipenser ruthenus</name>
    <name type="common">Sterlet sturgeon</name>
    <dbReference type="NCBI Taxonomy" id="7906"/>
    <lineage>
        <taxon>Eukaryota</taxon>
        <taxon>Metazoa</taxon>
        <taxon>Chordata</taxon>
        <taxon>Craniata</taxon>
        <taxon>Vertebrata</taxon>
        <taxon>Euteleostomi</taxon>
        <taxon>Actinopterygii</taxon>
        <taxon>Chondrostei</taxon>
        <taxon>Acipenseriformes</taxon>
        <taxon>Acipenseridae</taxon>
        <taxon>Acipenser</taxon>
    </lineage>
</organism>
<proteinExistence type="predicted"/>
<name>A0A444V227_ACIRT</name>
<dbReference type="InterPro" id="IPR052438">
    <property type="entry name" value="Chromatin_remod/trans_coact"/>
</dbReference>
<feature type="region of interest" description="Disordered" evidence="1">
    <location>
        <begin position="206"/>
        <end position="232"/>
    </location>
</feature>
<comment type="caution">
    <text evidence="2">The sequence shown here is derived from an EMBL/GenBank/DDBJ whole genome shotgun (WGS) entry which is preliminary data.</text>
</comment>
<dbReference type="GO" id="GO:0045893">
    <property type="term" value="P:positive regulation of DNA-templated transcription"/>
    <property type="evidence" value="ECO:0007669"/>
    <property type="project" value="TreeGrafter"/>
</dbReference>
<feature type="compositionally biased region" description="Polar residues" evidence="1">
    <location>
        <begin position="126"/>
        <end position="137"/>
    </location>
</feature>
<dbReference type="Proteomes" id="UP000289886">
    <property type="component" value="Unassembled WGS sequence"/>
</dbReference>
<keyword evidence="3" id="KW-1185">Reference proteome</keyword>
<feature type="region of interest" description="Disordered" evidence="1">
    <location>
        <begin position="106"/>
        <end position="162"/>
    </location>
</feature>
<feature type="region of interest" description="Disordered" evidence="1">
    <location>
        <begin position="709"/>
        <end position="767"/>
    </location>
</feature>
<dbReference type="AlphaFoldDB" id="A0A444V227"/>
<feature type="region of interest" description="Disordered" evidence="1">
    <location>
        <begin position="582"/>
        <end position="610"/>
    </location>
</feature>
<feature type="region of interest" description="Disordered" evidence="1">
    <location>
        <begin position="627"/>
        <end position="682"/>
    </location>
</feature>
<accession>A0A444V227</accession>
<sequence length="814" mass="85506">MAVGPGCPSLLGKPAPPQLMSLLPGTVFPTPTMEQPLTLNPAHSSSVLIQKALPNFNGSSLFTSASIANALRTNPQPGLFLPRGPLMPIQPKLPISIQPRLVQISPKPPGTAITTAQHPNPPSGLTFVSGSPSQNLLLSGPPHNSIVKQQQQQQHPPPQGLAKPVSLQLLNQAGSIVIQPQGIFPAPNQFILPGHLAGNPPVTIPQPTAGLTNQSSAGQPTQGVRRNSSGQVMDTSQILPGQLNFGPVFTTPSGQLAVRQGTILSGPLQFQPGIFQMPAHLAGAFTPQPPGPRGGATTVQPPQTLLHSAPLANHITVLNSSGVLGRAVSVQHSADLASLSIVNGQPVVPGQRPTLTPLVGAEGAPRAQPSTAHREESVLGLQGPLSNGQLLHLQQPQVQNQIHLQTANQIQPQSQTQLQILPAAVLQSQAVSSLQAQASAQLLDPAALVKDSLPSEPAGPGPRAVTGNSADPKQLAVQHLQQRPALTVSVERCVVTQLTRQSSAGVTVSLRWLLLLQQVSPSAEMVMLERLFLQDERSGLGEERRRARLDPDGYIASMYKPASSLSPAALSVTAPGSSAISPLRRASRLGGGRPPCSPPRGLRTYPSSSRGGLKLTIKQEAGSRKVVRNSACEPQGEATTAGHSRERLGGLMNGNSTRGQRWDGLDFREADPPPVSPPLVPKAMDRQDLFDACRNGLLAERISVAQAGPPVKQQGAAGPVFSGRRTVEDSPEASWGQPPPHAKRPRSEAEDPGCRSPPDDSALTEDLQSAIDSILLLQRLQGQAALSEPPLQDFQGRGTSALEEAVNSILEEQL</sequence>
<gene>
    <name evidence="2" type="ORF">EOD39_17913</name>
</gene>
<dbReference type="GO" id="GO:0016514">
    <property type="term" value="C:SWI/SNF complex"/>
    <property type="evidence" value="ECO:0007669"/>
    <property type="project" value="TreeGrafter"/>
</dbReference>
<evidence type="ECO:0000313" key="3">
    <source>
        <dbReference type="Proteomes" id="UP000289886"/>
    </source>
</evidence>
<dbReference type="PANTHER" id="PTHR15572">
    <property type="entry name" value="GLIOMA TUMOR SUPPRESSOR CANDIDATE REGION GENE 1"/>
    <property type="match status" value="1"/>
</dbReference>